<feature type="compositionally biased region" description="Polar residues" evidence="6">
    <location>
        <begin position="301"/>
        <end position="317"/>
    </location>
</feature>
<keyword evidence="5" id="KW-0539">Nucleus</keyword>
<dbReference type="Proteomes" id="UP000800235">
    <property type="component" value="Unassembled WGS sequence"/>
</dbReference>
<dbReference type="GO" id="GO:0005681">
    <property type="term" value="C:spliceosomal complex"/>
    <property type="evidence" value="ECO:0007669"/>
    <property type="project" value="TreeGrafter"/>
</dbReference>
<comment type="caution">
    <text evidence="8">The sequence shown here is derived from an EMBL/GenBank/DDBJ whole genome shotgun (WGS) entry which is preliminary data.</text>
</comment>
<feature type="compositionally biased region" description="Low complexity" evidence="6">
    <location>
        <begin position="338"/>
        <end position="349"/>
    </location>
</feature>
<evidence type="ECO:0000256" key="1">
    <source>
        <dbReference type="ARBA" id="ARBA00004123"/>
    </source>
</evidence>
<feature type="compositionally biased region" description="Basic and acidic residues" evidence="6">
    <location>
        <begin position="373"/>
        <end position="400"/>
    </location>
</feature>
<organism evidence="8 9">
    <name type="scientific">Tothia fuscella</name>
    <dbReference type="NCBI Taxonomy" id="1048955"/>
    <lineage>
        <taxon>Eukaryota</taxon>
        <taxon>Fungi</taxon>
        <taxon>Dikarya</taxon>
        <taxon>Ascomycota</taxon>
        <taxon>Pezizomycotina</taxon>
        <taxon>Dothideomycetes</taxon>
        <taxon>Pleosporomycetidae</taxon>
        <taxon>Venturiales</taxon>
        <taxon>Cylindrosympodiaceae</taxon>
        <taxon>Tothia</taxon>
    </lineage>
</organism>
<dbReference type="InterPro" id="IPR052094">
    <property type="entry name" value="Pre-mRNA-splicing_ERAD"/>
</dbReference>
<protein>
    <submittedName>
        <fullName evidence="8">DnaJ-domain-containing protein</fullName>
    </submittedName>
</protein>
<dbReference type="CDD" id="cd06257">
    <property type="entry name" value="DnaJ"/>
    <property type="match status" value="1"/>
</dbReference>
<dbReference type="EMBL" id="MU007014">
    <property type="protein sequence ID" value="KAF2435119.1"/>
    <property type="molecule type" value="Genomic_DNA"/>
</dbReference>
<dbReference type="InterPro" id="IPR001623">
    <property type="entry name" value="DnaJ_domain"/>
</dbReference>
<accession>A0A9P4P1U7</accession>
<dbReference type="AlphaFoldDB" id="A0A9P4P1U7"/>
<proteinExistence type="predicted"/>
<evidence type="ECO:0000313" key="8">
    <source>
        <dbReference type="EMBL" id="KAF2435119.1"/>
    </source>
</evidence>
<evidence type="ECO:0000256" key="6">
    <source>
        <dbReference type="SAM" id="MobiDB-lite"/>
    </source>
</evidence>
<feature type="compositionally biased region" description="Basic and acidic residues" evidence="6">
    <location>
        <begin position="129"/>
        <end position="156"/>
    </location>
</feature>
<dbReference type="InterPro" id="IPR036869">
    <property type="entry name" value="J_dom_sf"/>
</dbReference>
<dbReference type="InterPro" id="IPR012677">
    <property type="entry name" value="Nucleotide-bd_a/b_plait_sf"/>
</dbReference>
<dbReference type="PANTHER" id="PTHR44313:SF1">
    <property type="entry name" value="DNAJ HOMOLOG SUBFAMILY C MEMBER 17"/>
    <property type="match status" value="1"/>
</dbReference>
<dbReference type="Pfam" id="PF00226">
    <property type="entry name" value="DnaJ"/>
    <property type="match status" value="1"/>
</dbReference>
<evidence type="ECO:0000259" key="7">
    <source>
        <dbReference type="PROSITE" id="PS50076"/>
    </source>
</evidence>
<feature type="region of interest" description="Disordered" evidence="6">
    <location>
        <begin position="92"/>
        <end position="175"/>
    </location>
</feature>
<keyword evidence="3" id="KW-0963">Cytoplasm</keyword>
<evidence type="ECO:0000313" key="9">
    <source>
        <dbReference type="Proteomes" id="UP000800235"/>
    </source>
</evidence>
<feature type="domain" description="J" evidence="7">
    <location>
        <begin position="15"/>
        <end position="82"/>
    </location>
</feature>
<dbReference type="GO" id="GO:0000390">
    <property type="term" value="P:spliceosomal complex disassembly"/>
    <property type="evidence" value="ECO:0007669"/>
    <property type="project" value="TreeGrafter"/>
</dbReference>
<dbReference type="SUPFAM" id="SSF54928">
    <property type="entry name" value="RNA-binding domain, RBD"/>
    <property type="match status" value="1"/>
</dbReference>
<feature type="region of interest" description="Disordered" evidence="6">
    <location>
        <begin position="282"/>
        <end position="400"/>
    </location>
</feature>
<dbReference type="GO" id="GO:0003676">
    <property type="term" value="F:nucleic acid binding"/>
    <property type="evidence" value="ECO:0007669"/>
    <property type="project" value="InterPro"/>
</dbReference>
<dbReference type="SUPFAM" id="SSF46565">
    <property type="entry name" value="Chaperone J-domain"/>
    <property type="match status" value="1"/>
</dbReference>
<name>A0A9P4P1U7_9PEZI</name>
<dbReference type="GO" id="GO:0005737">
    <property type="term" value="C:cytoplasm"/>
    <property type="evidence" value="ECO:0007669"/>
    <property type="project" value="UniProtKB-SubCell"/>
</dbReference>
<dbReference type="OrthoDB" id="376357at2759"/>
<evidence type="ECO:0000256" key="4">
    <source>
        <dbReference type="ARBA" id="ARBA00023186"/>
    </source>
</evidence>
<feature type="compositionally biased region" description="Basic and acidic residues" evidence="6">
    <location>
        <begin position="106"/>
        <end position="120"/>
    </location>
</feature>
<evidence type="ECO:0000256" key="2">
    <source>
        <dbReference type="ARBA" id="ARBA00004496"/>
    </source>
</evidence>
<keyword evidence="4" id="KW-0143">Chaperone</keyword>
<evidence type="ECO:0000256" key="3">
    <source>
        <dbReference type="ARBA" id="ARBA00022490"/>
    </source>
</evidence>
<dbReference type="InterPro" id="IPR035979">
    <property type="entry name" value="RBD_domain_sf"/>
</dbReference>
<dbReference type="PANTHER" id="PTHR44313">
    <property type="entry name" value="DNAJ HOMOLOG SUBFAMILY C MEMBER 17"/>
    <property type="match status" value="1"/>
</dbReference>
<sequence length="400" mass="45641">MPSDDLLDLAKSDVDFYAVLGVHAGSTTNEIEKAYRKMTLIYHPDKVREEDRASATEKFHGITIAKELLLDEQARHVLDTFIASREMQRRQREQLDGRRKAMVSDLEQKETGALKRKREEMDAEALQEQEIRRLQEDGRRRRMQREQELRKEKETEVAAMKEQNSEPEQPQGPVPELQRAVRVQWKREGLGRDISKEQLVKMFTRFGPIEHCMLKDKKEKKPKDEGLKKKERMMIATGLIVYESIVSAHSAFEDTKRQKGLEWDILEPVEWAEGKEPEVLASILSSPPPKDAPSTPVPASRKSQYTNGITPETPISSHRTKEGMKPGLKGEGLRKVPSFGSFKSSAFGSPINSPFGKGPNSPSLEELTLVRLKNAEKKRLEEQIRKEEAEDSRDDKDGST</sequence>
<reference evidence="8" key="1">
    <citation type="journal article" date="2020" name="Stud. Mycol.">
        <title>101 Dothideomycetes genomes: a test case for predicting lifestyles and emergence of pathogens.</title>
        <authorList>
            <person name="Haridas S."/>
            <person name="Albert R."/>
            <person name="Binder M."/>
            <person name="Bloem J."/>
            <person name="Labutti K."/>
            <person name="Salamov A."/>
            <person name="Andreopoulos B."/>
            <person name="Baker S."/>
            <person name="Barry K."/>
            <person name="Bills G."/>
            <person name="Bluhm B."/>
            <person name="Cannon C."/>
            <person name="Castanera R."/>
            <person name="Culley D."/>
            <person name="Daum C."/>
            <person name="Ezra D."/>
            <person name="Gonzalez J."/>
            <person name="Henrissat B."/>
            <person name="Kuo A."/>
            <person name="Liang C."/>
            <person name="Lipzen A."/>
            <person name="Lutzoni F."/>
            <person name="Magnuson J."/>
            <person name="Mondo S."/>
            <person name="Nolan M."/>
            <person name="Ohm R."/>
            <person name="Pangilinan J."/>
            <person name="Park H.-J."/>
            <person name="Ramirez L."/>
            <person name="Alfaro M."/>
            <person name="Sun H."/>
            <person name="Tritt A."/>
            <person name="Yoshinaga Y."/>
            <person name="Zwiers L.-H."/>
            <person name="Turgeon B."/>
            <person name="Goodwin S."/>
            <person name="Spatafora J."/>
            <person name="Crous P."/>
            <person name="Grigoriev I."/>
        </authorList>
    </citation>
    <scope>NUCLEOTIDE SEQUENCE</scope>
    <source>
        <strain evidence="8">CBS 130266</strain>
    </source>
</reference>
<comment type="subcellular location">
    <subcellularLocation>
        <location evidence="2">Cytoplasm</location>
    </subcellularLocation>
    <subcellularLocation>
        <location evidence="1">Nucleus</location>
    </subcellularLocation>
</comment>
<dbReference type="PROSITE" id="PS50076">
    <property type="entry name" value="DNAJ_2"/>
    <property type="match status" value="1"/>
</dbReference>
<dbReference type="SMART" id="SM00271">
    <property type="entry name" value="DnaJ"/>
    <property type="match status" value="1"/>
</dbReference>
<dbReference type="Gene3D" id="3.30.70.330">
    <property type="match status" value="1"/>
</dbReference>
<dbReference type="PRINTS" id="PR00625">
    <property type="entry name" value="JDOMAIN"/>
</dbReference>
<gene>
    <name evidence="8" type="ORF">EJ08DRAFT_390247</name>
</gene>
<evidence type="ECO:0000256" key="5">
    <source>
        <dbReference type="ARBA" id="ARBA00023242"/>
    </source>
</evidence>
<keyword evidence="9" id="KW-1185">Reference proteome</keyword>
<dbReference type="Gene3D" id="1.10.287.110">
    <property type="entry name" value="DnaJ domain"/>
    <property type="match status" value="1"/>
</dbReference>